<evidence type="ECO:0000256" key="2">
    <source>
        <dbReference type="ARBA" id="ARBA00022448"/>
    </source>
</evidence>
<evidence type="ECO:0000256" key="4">
    <source>
        <dbReference type="ARBA" id="ARBA00022741"/>
    </source>
</evidence>
<feature type="transmembrane region" description="Helical" evidence="9">
    <location>
        <begin position="1352"/>
        <end position="1375"/>
    </location>
</feature>
<dbReference type="InterPro" id="IPR013525">
    <property type="entry name" value="ABC2_TM"/>
</dbReference>
<feature type="transmembrane region" description="Helical" evidence="9">
    <location>
        <begin position="1154"/>
        <end position="1176"/>
    </location>
</feature>
<evidence type="ECO:0000256" key="3">
    <source>
        <dbReference type="ARBA" id="ARBA00022692"/>
    </source>
</evidence>
<feature type="transmembrane region" description="Helical" evidence="9">
    <location>
        <begin position="626"/>
        <end position="643"/>
    </location>
</feature>
<dbReference type="SMART" id="SM00382">
    <property type="entry name" value="AAA"/>
    <property type="match status" value="2"/>
</dbReference>
<evidence type="ECO:0000256" key="8">
    <source>
        <dbReference type="SAM" id="MobiDB-lite"/>
    </source>
</evidence>
<dbReference type="GO" id="GO:0016887">
    <property type="term" value="F:ATP hydrolysis activity"/>
    <property type="evidence" value="ECO:0007669"/>
    <property type="project" value="InterPro"/>
</dbReference>
<dbReference type="InterPro" id="IPR034003">
    <property type="entry name" value="ABCG_PDR_2"/>
</dbReference>
<sequence length="1380" mass="152819">MEKTSAAEAKAEEKPLLGGDAPSLLADLSDAALVSRFKAWMSDHGFDWEDALREEPTQASAIPETPTARAKRAKEFGDLESFFRELAELRAQHGSPFPSGFEIRFKDLSVSVTEKIDEERISTVGNTLLQPLQRMMHPPQKVERHLLRGISGILKPGRLTLLLGPPGCGKTLFMKALSGKLSRSQLSVGGTILYNGHEANDTEAFVLSKSVAYIQQQDSHLSTLTVRQTFEFAWKALVGVDGEDFGDVKEQLEQDIGSKVDNILRLLGLEGCADTIVGNELLRGVSGGQKRRVGTGEMLMGQFGAFLADEISTGLDAATTFDEIFMIRIATRVFNLTTLVSLLQPTPEVVELFDDVMLLDHGQVVYHGPREGIEAHFENLGYRRPHLKDLADYLQEVTTTDGSAFFDPGASVQSAPRTSEDFVSCWKETDASKAMDAELSEAPEKGTFAPSLQVEFSNSWLDDFKLCLNRQVALTMGDIKTAQTRIIQQIVVGALVAGLFADLDQDAFQSKYGVIFVAIINFSLTAMLTLSARFEQRAVFYKQRDASFFRTSTYVIATTVVGLPQQIIEVVVWSCIVYFSVGLSDDNGGQHFLIFIATLILVSITMEQVFQILVATLPSAEVAQPVASAVIVVLVLFSGYVIAEDNLDDWFVWLYYLDPVAWAFIILAQNEFDSETYDGEVDLGSGRTIREGDLALEDQGLETDGARTNIGVLVLLAYLLLTFFGASCAFHSMRFEPPHSSGEEEEERETVLAKSKISPGPYTGMSFRQKVESGDGMTSRLPFERTDLSWQDLSYSVTVGSDTQLELLHNVSGYAKSGSCTALMGSSGAGKTTLMDVIAGRKTGGKVTGKIFVNGYELDKQSFSRIIGYCEQMDIHMKTMTVMESLRFSARLRLPADTVDEDIFHFLNDILSSLDLTHLQDAQVVGLSQEQLKRLTIGVELCANPGVLFLDEPTSGLDSRAAALVMKTIKQAARSGRAVVATIHQPSQAVFAQFDQLLLLMRGGRTVYFGGLGDDGIAIVDYFRSQPGVAPYKSGTNPAVYMLDCVGAGTSGSSVTDYHQVWIGSTHRSVLDEQLLRPGLSVPGERAKIEFEELYAASYAVQLKMCMWRAAINYYRSPQYNVTRISIGAFVALLFGSVYWQQDYDDFSNAYSRVSLIFMTTLFLGIVCYVSAISPFHEQRAVFYRERAANMYEVSSYVGSIGIVEIPYLVVTAFVFTVIYYFTVGFQDEADLFFEYYVLIFLWITIMTFFGQALVAIFPTMPATMAVGSGLVQIFNLFAGFMQPVDEIPEQLIMLYWASPLHYVFEGLVTSQFRDDDTKVTRTIVGEGTVVVEMSDLIDDLYSEFDYDHWDYIIGVLIAFIVVFRLTTFLALTYINHLTR</sequence>
<evidence type="ECO:0000256" key="5">
    <source>
        <dbReference type="ARBA" id="ARBA00022840"/>
    </source>
</evidence>
<keyword evidence="4" id="KW-0547">Nucleotide-binding</keyword>
<evidence type="ECO:0000256" key="1">
    <source>
        <dbReference type="ARBA" id="ARBA00004141"/>
    </source>
</evidence>
<feature type="compositionally biased region" description="Basic and acidic residues" evidence="8">
    <location>
        <begin position="1"/>
        <end position="15"/>
    </location>
</feature>
<dbReference type="SUPFAM" id="SSF52540">
    <property type="entry name" value="P-loop containing nucleoside triphosphate hydrolases"/>
    <property type="match status" value="2"/>
</dbReference>
<dbReference type="Pfam" id="PF01061">
    <property type="entry name" value="ABC2_membrane"/>
    <property type="match status" value="2"/>
</dbReference>
<evidence type="ECO:0000313" key="11">
    <source>
        <dbReference type="EMBL" id="CAD8258249.1"/>
    </source>
</evidence>
<evidence type="ECO:0000259" key="10">
    <source>
        <dbReference type="PROSITE" id="PS50893"/>
    </source>
</evidence>
<protein>
    <recommendedName>
        <fullName evidence="10">ABC transporter domain-containing protein</fullName>
    </recommendedName>
</protein>
<dbReference type="GO" id="GO:0140359">
    <property type="term" value="F:ABC-type transporter activity"/>
    <property type="evidence" value="ECO:0007669"/>
    <property type="project" value="InterPro"/>
</dbReference>
<dbReference type="EMBL" id="HBEA01010107">
    <property type="protein sequence ID" value="CAD8258249.1"/>
    <property type="molecule type" value="Transcribed_RNA"/>
</dbReference>
<dbReference type="FunFam" id="3.40.50.300:FF:000289">
    <property type="entry name" value="ABC transporter G family member 31"/>
    <property type="match status" value="1"/>
</dbReference>
<keyword evidence="5" id="KW-0067">ATP-binding</keyword>
<feature type="transmembrane region" description="Helical" evidence="9">
    <location>
        <begin position="592"/>
        <end position="614"/>
    </location>
</feature>
<dbReference type="Pfam" id="PF00005">
    <property type="entry name" value="ABC_tran"/>
    <property type="match status" value="2"/>
</dbReference>
<keyword evidence="3 9" id="KW-0812">Transmembrane</keyword>
<keyword evidence="2" id="KW-0813">Transport</keyword>
<feature type="domain" description="ABC transporter" evidence="10">
    <location>
        <begin position="788"/>
        <end position="1028"/>
    </location>
</feature>
<feature type="transmembrane region" description="Helical" evidence="9">
    <location>
        <begin position="1234"/>
        <end position="1258"/>
    </location>
</feature>
<feature type="region of interest" description="Disordered" evidence="8">
    <location>
        <begin position="736"/>
        <end position="778"/>
    </location>
</feature>
<dbReference type="PANTHER" id="PTHR19241">
    <property type="entry name" value="ATP-BINDING CASSETTE TRANSPORTER"/>
    <property type="match status" value="1"/>
</dbReference>
<feature type="region of interest" description="Disordered" evidence="8">
    <location>
        <begin position="1"/>
        <end position="22"/>
    </location>
</feature>
<dbReference type="PROSITE" id="PS50893">
    <property type="entry name" value="ABC_TRANSPORTER_2"/>
    <property type="match status" value="2"/>
</dbReference>
<dbReference type="GO" id="GO:0005524">
    <property type="term" value="F:ATP binding"/>
    <property type="evidence" value="ECO:0007669"/>
    <property type="project" value="UniProtKB-KW"/>
</dbReference>
<gene>
    <name evidence="11" type="ORF">PPYR1160_LOCUS7750</name>
</gene>
<feature type="transmembrane region" description="Helical" evidence="9">
    <location>
        <begin position="515"/>
        <end position="534"/>
    </location>
</feature>
<accession>A0A7R9U8H8</accession>
<dbReference type="InterPro" id="IPR003593">
    <property type="entry name" value="AAA+_ATPase"/>
</dbReference>
<evidence type="ECO:0000256" key="9">
    <source>
        <dbReference type="SAM" id="Phobius"/>
    </source>
</evidence>
<dbReference type="InterPro" id="IPR027417">
    <property type="entry name" value="P-loop_NTPase"/>
</dbReference>
<feature type="transmembrane region" description="Helical" evidence="9">
    <location>
        <begin position="1122"/>
        <end position="1142"/>
    </location>
</feature>
<proteinExistence type="predicted"/>
<feature type="transmembrane region" description="Helical" evidence="9">
    <location>
        <begin position="1265"/>
        <end position="1285"/>
    </location>
</feature>
<dbReference type="GO" id="GO:0016020">
    <property type="term" value="C:membrane"/>
    <property type="evidence" value="ECO:0007669"/>
    <property type="project" value="UniProtKB-SubCell"/>
</dbReference>
<feature type="transmembrane region" description="Helical" evidence="9">
    <location>
        <begin position="1197"/>
        <end position="1222"/>
    </location>
</feature>
<evidence type="ECO:0000256" key="7">
    <source>
        <dbReference type="ARBA" id="ARBA00023136"/>
    </source>
</evidence>
<dbReference type="CDD" id="cd03232">
    <property type="entry name" value="ABCG_PDR_domain2"/>
    <property type="match status" value="1"/>
</dbReference>
<reference evidence="11" key="1">
    <citation type="submission" date="2021-01" db="EMBL/GenBank/DDBJ databases">
        <authorList>
            <person name="Corre E."/>
            <person name="Pelletier E."/>
            <person name="Niang G."/>
            <person name="Scheremetjew M."/>
            <person name="Finn R."/>
            <person name="Kale V."/>
            <person name="Holt S."/>
            <person name="Cochrane G."/>
            <person name="Meng A."/>
            <person name="Brown T."/>
            <person name="Cohen L."/>
        </authorList>
    </citation>
    <scope>NUCLEOTIDE SEQUENCE</scope>
    <source>
        <strain evidence="11">CCMP2078</strain>
    </source>
</reference>
<feature type="domain" description="ABC transporter" evidence="10">
    <location>
        <begin position="103"/>
        <end position="386"/>
    </location>
</feature>
<name>A0A7R9U8H8_9STRA</name>
<organism evidence="11">
    <name type="scientific">Pinguiococcus pyrenoidosus</name>
    <dbReference type="NCBI Taxonomy" id="172671"/>
    <lineage>
        <taxon>Eukaryota</taxon>
        <taxon>Sar</taxon>
        <taxon>Stramenopiles</taxon>
        <taxon>Ochrophyta</taxon>
        <taxon>Pinguiophyceae</taxon>
        <taxon>Pinguiochrysidales</taxon>
        <taxon>Pinguiochrysidaceae</taxon>
        <taxon>Pinguiococcus</taxon>
    </lineage>
</organism>
<keyword evidence="7 9" id="KW-0472">Membrane</keyword>
<dbReference type="Gene3D" id="3.40.50.300">
    <property type="entry name" value="P-loop containing nucleotide triphosphate hydrolases"/>
    <property type="match status" value="2"/>
</dbReference>
<keyword evidence="6 9" id="KW-1133">Transmembrane helix</keyword>
<feature type="transmembrane region" description="Helical" evidence="9">
    <location>
        <begin position="554"/>
        <end position="580"/>
    </location>
</feature>
<evidence type="ECO:0000256" key="6">
    <source>
        <dbReference type="ARBA" id="ARBA00022989"/>
    </source>
</evidence>
<feature type="transmembrane region" description="Helical" evidence="9">
    <location>
        <begin position="710"/>
        <end position="730"/>
    </location>
</feature>
<dbReference type="InterPro" id="IPR003439">
    <property type="entry name" value="ABC_transporter-like_ATP-bd"/>
</dbReference>
<comment type="subcellular location">
    <subcellularLocation>
        <location evidence="1">Membrane</location>
        <topology evidence="1">Multi-pass membrane protein</topology>
    </subcellularLocation>
</comment>